<dbReference type="GO" id="GO:0008250">
    <property type="term" value="C:oligosaccharyltransferase complex"/>
    <property type="evidence" value="ECO:0007669"/>
    <property type="project" value="TreeGrafter"/>
</dbReference>
<dbReference type="PANTHER" id="PTHR10830">
    <property type="entry name" value="DOLICHYL-DIPHOSPHOOLIGOSACCHARIDE--PROTEIN GLYCOSYLTRANSFERASE 48 KDA SUBUNIT"/>
    <property type="match status" value="1"/>
</dbReference>
<dbReference type="Pfam" id="PF23358">
    <property type="entry name" value="OST48_MD"/>
    <property type="match status" value="1"/>
</dbReference>
<evidence type="ECO:0000256" key="1">
    <source>
        <dbReference type="ARBA" id="ARBA00004479"/>
    </source>
</evidence>
<dbReference type="InterPro" id="IPR055459">
    <property type="entry name" value="OST48_MD"/>
</dbReference>
<dbReference type="PANTHER" id="PTHR10830:SF0">
    <property type="entry name" value="DOLICHYL-DIPHOSPHOOLIGOSACCHARIDE--PROTEIN GLYCOSYLTRANSFERASE 48 KDA SUBUNIT"/>
    <property type="match status" value="1"/>
</dbReference>
<dbReference type="Pfam" id="PF03345">
    <property type="entry name" value="OST48_N"/>
    <property type="match status" value="1"/>
</dbReference>
<evidence type="ECO:0000313" key="11">
    <source>
        <dbReference type="EMBL" id="KAJ3053217.1"/>
    </source>
</evidence>
<evidence type="ECO:0000256" key="6">
    <source>
        <dbReference type="ARBA" id="ARBA00022989"/>
    </source>
</evidence>
<feature type="transmembrane region" description="Helical" evidence="8">
    <location>
        <begin position="411"/>
        <end position="433"/>
    </location>
</feature>
<feature type="domain" description="OST48 middle" evidence="10">
    <location>
        <begin position="291"/>
        <end position="434"/>
    </location>
</feature>
<keyword evidence="7 8" id="KW-0472">Membrane</keyword>
<evidence type="ECO:0000256" key="4">
    <source>
        <dbReference type="ARBA" id="ARBA00022692"/>
    </source>
</evidence>
<accession>A0AAD5X2P2</accession>
<dbReference type="EMBL" id="JADGJD010000226">
    <property type="protein sequence ID" value="KAJ3053217.1"/>
    <property type="molecule type" value="Genomic_DNA"/>
</dbReference>
<evidence type="ECO:0000256" key="8">
    <source>
        <dbReference type="RuleBase" id="RU361142"/>
    </source>
</evidence>
<feature type="domain" description="OST48 N-terminal" evidence="9">
    <location>
        <begin position="32"/>
        <end position="277"/>
    </location>
</feature>
<keyword evidence="12" id="KW-1185">Reference proteome</keyword>
<dbReference type="InterPro" id="IPR005013">
    <property type="entry name" value="DDOST_48_kDa_subunit"/>
</dbReference>
<comment type="subunit">
    <text evidence="8">Component of the oligosaccharyltransferase (OST) complex.</text>
</comment>
<comment type="similarity">
    <text evidence="3 8">Belongs to the DDOST 48 kDa subunit family.</text>
</comment>
<proteinExistence type="inferred from homology"/>
<sequence length="446" mass="49744">MTRITVKAVAALLALLSLAVSFVAAKPAFGNRTLVVLDQVSREYEFGQLISSLKGRGHELTVKAATSDLNLVEYEERNYDHLLVLAPKISSFGGPLGVGAVLEFIDKGGNVLVATSSDISEAVRDLAIEFSVDFEEKGTAAIDHFHASADDHTLFATKHVASTPVAPWLPSIAPVLYKGVAHRLTGKNPLVKALLTGSASTYSEEPKGSGFAPNTLVGTAVTLVSGLQARNNARVMFAGSVEMFSDRLFDSPVLVDGRQQYPKSGNEEFVTYITDWVFQEVGVLRVERTKHHRKGETDQHGIYRIKDDMVYELDVSEWHHRAWRSFKTSDLQFEAVMLDPYIRTPLREVANSTSNVVAKYEAHFKLPDNYGVFTFKVDYKRHGYSWLNQNETVQVRPYRHDQYPRFLSAAWPYYVNAFSMIGGFFVFSAVFLYNREPVGKVKAKTT</sequence>
<dbReference type="InterPro" id="IPR055457">
    <property type="entry name" value="OST48_N"/>
</dbReference>
<dbReference type="Proteomes" id="UP001212841">
    <property type="component" value="Unassembled WGS sequence"/>
</dbReference>
<keyword evidence="6 8" id="KW-1133">Transmembrane helix</keyword>
<evidence type="ECO:0000313" key="12">
    <source>
        <dbReference type="Proteomes" id="UP001212841"/>
    </source>
</evidence>
<evidence type="ECO:0000256" key="7">
    <source>
        <dbReference type="ARBA" id="ARBA00023136"/>
    </source>
</evidence>
<keyword evidence="4 8" id="KW-0812">Transmembrane</keyword>
<evidence type="ECO:0000256" key="5">
    <source>
        <dbReference type="ARBA" id="ARBA00022824"/>
    </source>
</evidence>
<keyword evidence="5 8" id="KW-0256">Endoplasmic reticulum</keyword>
<feature type="signal peptide" evidence="8">
    <location>
        <begin position="1"/>
        <end position="25"/>
    </location>
</feature>
<comment type="function">
    <text evidence="8">Subunit of the oligosaccharyl transferase (OST) complex that catalyzes the initial transfer of a defined glycan (Glc(3)Man(9)GlcNAc(2) in eukaryotes) from the lipid carrier dolichol-pyrophosphate to an asparagine residue within an Asn-X-Ser/Thr consensus motif in nascent polypeptide chains, the first step in protein N-glycosylation. N-glycosylation occurs cotranslationally and the complex associates with the Sec61 complex at the channel-forming translocon complex that mediates protein translocation across the endoplasmic reticulum (ER).</text>
</comment>
<protein>
    <recommendedName>
        <fullName evidence="8">Dolichyl-diphosphooligosaccharide--protein glycosyltransferase subunit WBP1</fullName>
        <shortName evidence="8">Oligosaccharyl transferase subunit WBP1</shortName>
    </recommendedName>
</protein>
<gene>
    <name evidence="11" type="ORF">HK097_004769</name>
</gene>
<comment type="pathway">
    <text evidence="2 8">Protein modification; protein glycosylation.</text>
</comment>
<evidence type="ECO:0000256" key="3">
    <source>
        <dbReference type="ARBA" id="ARBA00008743"/>
    </source>
</evidence>
<reference evidence="11" key="1">
    <citation type="submission" date="2020-05" db="EMBL/GenBank/DDBJ databases">
        <title>Phylogenomic resolution of chytrid fungi.</title>
        <authorList>
            <person name="Stajich J.E."/>
            <person name="Amses K."/>
            <person name="Simmons R."/>
            <person name="Seto K."/>
            <person name="Myers J."/>
            <person name="Bonds A."/>
            <person name="Quandt C.A."/>
            <person name="Barry K."/>
            <person name="Liu P."/>
            <person name="Grigoriev I."/>
            <person name="Longcore J.E."/>
            <person name="James T.Y."/>
        </authorList>
    </citation>
    <scope>NUCLEOTIDE SEQUENCE</scope>
    <source>
        <strain evidence="11">JEL0318</strain>
    </source>
</reference>
<dbReference type="GO" id="GO:0018279">
    <property type="term" value="P:protein N-linked glycosylation via asparagine"/>
    <property type="evidence" value="ECO:0007669"/>
    <property type="project" value="UniProtKB-UniRule"/>
</dbReference>
<comment type="subcellular location">
    <subcellularLocation>
        <location evidence="8">Endoplasmic reticulum membrane</location>
        <topology evidence="8">Single-pass type I membrane protein</topology>
    </subcellularLocation>
    <subcellularLocation>
        <location evidence="1">Membrane</location>
        <topology evidence="1">Single-pass type I membrane protein</topology>
    </subcellularLocation>
</comment>
<evidence type="ECO:0000259" key="9">
    <source>
        <dbReference type="Pfam" id="PF03345"/>
    </source>
</evidence>
<evidence type="ECO:0000256" key="2">
    <source>
        <dbReference type="ARBA" id="ARBA00004922"/>
    </source>
</evidence>
<evidence type="ECO:0000259" key="10">
    <source>
        <dbReference type="Pfam" id="PF23358"/>
    </source>
</evidence>
<organism evidence="11 12">
    <name type="scientific">Rhizophlyctis rosea</name>
    <dbReference type="NCBI Taxonomy" id="64517"/>
    <lineage>
        <taxon>Eukaryota</taxon>
        <taxon>Fungi</taxon>
        <taxon>Fungi incertae sedis</taxon>
        <taxon>Chytridiomycota</taxon>
        <taxon>Chytridiomycota incertae sedis</taxon>
        <taxon>Chytridiomycetes</taxon>
        <taxon>Rhizophlyctidales</taxon>
        <taxon>Rhizophlyctidaceae</taxon>
        <taxon>Rhizophlyctis</taxon>
    </lineage>
</organism>
<dbReference type="AlphaFoldDB" id="A0AAD5X2P2"/>
<feature type="chain" id="PRO_5041780823" description="Dolichyl-diphosphooligosaccharide--protein glycosyltransferase subunit WBP1" evidence="8">
    <location>
        <begin position="26"/>
        <end position="446"/>
    </location>
</feature>
<comment type="caution">
    <text evidence="11">The sequence shown here is derived from an EMBL/GenBank/DDBJ whole genome shotgun (WGS) entry which is preliminary data.</text>
</comment>
<keyword evidence="8" id="KW-0732">Signal</keyword>
<name>A0AAD5X2P2_9FUNG</name>